<evidence type="ECO:0000256" key="4">
    <source>
        <dbReference type="ARBA" id="ARBA00022989"/>
    </source>
</evidence>
<dbReference type="InterPro" id="IPR052536">
    <property type="entry name" value="ABC-4_Integral_Memb_Prot"/>
</dbReference>
<feature type="transmembrane region" description="Helical" evidence="6">
    <location>
        <begin position="151"/>
        <end position="176"/>
    </location>
</feature>
<evidence type="ECO:0000313" key="8">
    <source>
        <dbReference type="EMBL" id="CEE00059.1"/>
    </source>
</evidence>
<dbReference type="PANTHER" id="PTHR46795:SF3">
    <property type="entry name" value="ABC TRANSPORTER PERMEASE"/>
    <property type="match status" value="1"/>
</dbReference>
<dbReference type="Pfam" id="PF02687">
    <property type="entry name" value="FtsX"/>
    <property type="match status" value="2"/>
</dbReference>
<gene>
    <name evidence="8" type="ORF">BT1A1_0198</name>
</gene>
<evidence type="ECO:0000256" key="1">
    <source>
        <dbReference type="ARBA" id="ARBA00004651"/>
    </source>
</evidence>
<feature type="transmembrane region" description="Helical" evidence="6">
    <location>
        <begin position="518"/>
        <end position="541"/>
    </location>
</feature>
<evidence type="ECO:0000256" key="6">
    <source>
        <dbReference type="PIRNR" id="PIRNR018968"/>
    </source>
</evidence>
<evidence type="ECO:0000256" key="5">
    <source>
        <dbReference type="ARBA" id="ARBA00023136"/>
    </source>
</evidence>
<proteinExistence type="inferred from homology"/>
<accession>A0A090KMZ6</accession>
<feature type="transmembrane region" description="Helical" evidence="6">
    <location>
        <begin position="106"/>
        <end position="139"/>
    </location>
</feature>
<feature type="transmembrane region" description="Helical" evidence="6">
    <location>
        <begin position="289"/>
        <end position="310"/>
    </location>
</feature>
<feature type="domain" description="ABC3 transporter permease C-terminal" evidence="7">
    <location>
        <begin position="60"/>
        <end position="178"/>
    </location>
</feature>
<feature type="transmembrane region" description="Helical" evidence="6">
    <location>
        <begin position="56"/>
        <end position="76"/>
    </location>
</feature>
<keyword evidence="9" id="KW-1185">Reference proteome</keyword>
<feature type="transmembrane region" description="Helical" evidence="6">
    <location>
        <begin position="575"/>
        <end position="597"/>
    </location>
</feature>
<dbReference type="InterPro" id="IPR027022">
    <property type="entry name" value="ABC_permease_BceB-typ"/>
</dbReference>
<keyword evidence="3 6" id="KW-0812">Transmembrane</keyword>
<evidence type="ECO:0000256" key="3">
    <source>
        <dbReference type="ARBA" id="ARBA00022692"/>
    </source>
</evidence>
<feature type="transmembrane region" description="Helical" evidence="6">
    <location>
        <begin position="18"/>
        <end position="36"/>
    </location>
</feature>
<dbReference type="AlphaFoldDB" id="A0A090KMZ6"/>
<feature type="transmembrane region" description="Helical" evidence="6">
    <location>
        <begin position="197"/>
        <end position="216"/>
    </location>
</feature>
<organism evidence="8 9">
    <name type="scientific">Caldibacillus thermoamylovorans</name>
    <dbReference type="NCBI Taxonomy" id="35841"/>
    <lineage>
        <taxon>Bacteria</taxon>
        <taxon>Bacillati</taxon>
        <taxon>Bacillota</taxon>
        <taxon>Bacilli</taxon>
        <taxon>Bacillales</taxon>
        <taxon>Bacillaceae</taxon>
        <taxon>Caldibacillus</taxon>
    </lineage>
</organism>
<comment type="subcellular location">
    <subcellularLocation>
        <location evidence="1 6">Cell membrane</location>
        <topology evidence="1 6">Multi-pass membrane protein</topology>
    </subcellularLocation>
</comment>
<keyword evidence="2 6" id="KW-1003">Cell membrane</keyword>
<dbReference type="Proteomes" id="UP000040576">
    <property type="component" value="Unassembled WGS sequence"/>
</dbReference>
<dbReference type="PIRSF" id="PIRSF018968">
    <property type="entry name" value="ABC_permease_BceB"/>
    <property type="match status" value="1"/>
</dbReference>
<keyword evidence="6" id="KW-0813">Transport</keyword>
<dbReference type="GO" id="GO:0005886">
    <property type="term" value="C:plasma membrane"/>
    <property type="evidence" value="ECO:0007669"/>
    <property type="project" value="UniProtKB-SubCell"/>
</dbReference>
<feature type="transmembrane region" description="Helical" evidence="6">
    <location>
        <begin position="236"/>
        <end position="256"/>
    </location>
</feature>
<dbReference type="OrthoDB" id="1705903at2"/>
<dbReference type="RefSeq" id="WP_034767148.1">
    <property type="nucleotide sequence ID" value="NZ_CCRF01000008.1"/>
</dbReference>
<protein>
    <submittedName>
        <fullName evidence="8">Efflux ABC transporter, permease protein</fullName>
    </submittedName>
</protein>
<dbReference type="PANTHER" id="PTHR46795">
    <property type="entry name" value="ABC TRANSPORTER PERMEASE-RELATED-RELATED"/>
    <property type="match status" value="1"/>
</dbReference>
<feature type="domain" description="ABC3 transporter permease C-terminal" evidence="7">
    <location>
        <begin position="526"/>
        <end position="623"/>
    </location>
</feature>
<keyword evidence="5 6" id="KW-0472">Membrane</keyword>
<evidence type="ECO:0000256" key="2">
    <source>
        <dbReference type="ARBA" id="ARBA00022475"/>
    </source>
</evidence>
<evidence type="ECO:0000259" key="7">
    <source>
        <dbReference type="Pfam" id="PF02687"/>
    </source>
</evidence>
<feature type="transmembrane region" description="Helical" evidence="6">
    <location>
        <begin position="609"/>
        <end position="630"/>
    </location>
</feature>
<keyword evidence="4 6" id="KW-1133">Transmembrane helix</keyword>
<name>A0A090KMZ6_9BACI</name>
<evidence type="ECO:0000313" key="9">
    <source>
        <dbReference type="Proteomes" id="UP000040576"/>
    </source>
</evidence>
<comment type="similarity">
    <text evidence="6">Belongs to the ABC-4 integral membrane protein family.</text>
</comment>
<dbReference type="InterPro" id="IPR003838">
    <property type="entry name" value="ABC3_permease_C"/>
</dbReference>
<reference evidence="8 9" key="1">
    <citation type="submission" date="2014-07" db="EMBL/GenBank/DDBJ databases">
        <authorList>
            <person name="Wibberg Daniel"/>
        </authorList>
    </citation>
    <scope>NUCLEOTIDE SEQUENCE [LARGE SCALE GENOMIC DNA]</scope>
</reference>
<dbReference type="EMBL" id="CCRF01000008">
    <property type="protein sequence ID" value="CEE00059.1"/>
    <property type="molecule type" value="Genomic_DNA"/>
</dbReference>
<sequence length="641" mass="72724">MTLFSLAKKNIKGNISNYLVYFVSLVFSMVIYYTFVSLQYSKEIQESIELSDTMSFMFLVSSFMLILFVAIFIFYSNSFFTRKRKKEIGLYSMLGLRKKTIAKMLFYENLIMGLIALFIGLIFGTLLSKLFAMILIMLMGSTVEVDFGISVLAIIQTVIVFLIIILMTSIQGYRLIYRYKLIELFQAEKQGEKEIKASFLSAITGVVLLAVSYWLILRPFPDELDGAYLLKNYGPALIALVIGTLLFFQSVIVYLLKFSKKNKPFYYRGTKLIEVSLILFRVRGNARTFTVIALLSAATISFFGATYSGYYSNEKNAEEMVPFSYSHLSKEEDFDHQVKKVIEADKSHPIIAQLDIPVIEDNGKLSFSLDYEINPIKLISESTFNEASKGLNRNETVSLSGNQVAVIKPRLTEYTEADFKGEKLILKLPQENRKLTIKTMLEGSVLPFDYPDFFVVVSDETFDELAKKNAPLVYKVYEVEDEAMAKETSKEVNKLIEGDFQSHSSFYMEYKEGKEGNALTLFIFGFLGLVFLAATGSIIYFKQLTEANEAKKNYEILRKIGVSKKDIRKSIKKQTLFVFGLPLIVGLIHSSALLSFISNFLSSLIGESIIIPILTAMLAFVVIYTGYYVLTANTYDKIVNK</sequence>
<dbReference type="GO" id="GO:0055085">
    <property type="term" value="P:transmembrane transport"/>
    <property type="evidence" value="ECO:0007669"/>
    <property type="project" value="UniProtKB-UniRule"/>
</dbReference>